<reference evidence="1" key="2">
    <citation type="journal article" date="2015" name="Data Brief">
        <title>Shoot transcriptome of the giant reed, Arundo donax.</title>
        <authorList>
            <person name="Barrero R.A."/>
            <person name="Guerrero F.D."/>
            <person name="Moolhuijzen P."/>
            <person name="Goolsby J.A."/>
            <person name="Tidwell J."/>
            <person name="Bellgard S.E."/>
            <person name="Bellgard M.I."/>
        </authorList>
    </citation>
    <scope>NUCLEOTIDE SEQUENCE</scope>
    <source>
        <tissue evidence="1">Shoot tissue taken approximately 20 cm above the soil surface</tissue>
    </source>
</reference>
<sequence length="24" mass="2882">MSARMQRINPNYCSFQTKQVTNTY</sequence>
<reference evidence="1" key="1">
    <citation type="submission" date="2014-09" db="EMBL/GenBank/DDBJ databases">
        <authorList>
            <person name="Magalhaes I.L.F."/>
            <person name="Oliveira U."/>
            <person name="Santos F.R."/>
            <person name="Vidigal T.H.D.A."/>
            <person name="Brescovit A.D."/>
            <person name="Santos A.J."/>
        </authorList>
    </citation>
    <scope>NUCLEOTIDE SEQUENCE</scope>
    <source>
        <tissue evidence="1">Shoot tissue taken approximately 20 cm above the soil surface</tissue>
    </source>
</reference>
<proteinExistence type="predicted"/>
<protein>
    <submittedName>
        <fullName evidence="1">Uncharacterized protein</fullName>
    </submittedName>
</protein>
<organism evidence="1">
    <name type="scientific">Arundo donax</name>
    <name type="common">Giant reed</name>
    <name type="synonym">Donax arundinaceus</name>
    <dbReference type="NCBI Taxonomy" id="35708"/>
    <lineage>
        <taxon>Eukaryota</taxon>
        <taxon>Viridiplantae</taxon>
        <taxon>Streptophyta</taxon>
        <taxon>Embryophyta</taxon>
        <taxon>Tracheophyta</taxon>
        <taxon>Spermatophyta</taxon>
        <taxon>Magnoliopsida</taxon>
        <taxon>Liliopsida</taxon>
        <taxon>Poales</taxon>
        <taxon>Poaceae</taxon>
        <taxon>PACMAD clade</taxon>
        <taxon>Arundinoideae</taxon>
        <taxon>Arundineae</taxon>
        <taxon>Arundo</taxon>
    </lineage>
</organism>
<evidence type="ECO:0000313" key="1">
    <source>
        <dbReference type="EMBL" id="JAD66037.1"/>
    </source>
</evidence>
<dbReference type="AlphaFoldDB" id="A0A0A9C3D3"/>
<accession>A0A0A9C3D3</accession>
<name>A0A0A9C3D3_ARUDO</name>
<dbReference type="EMBL" id="GBRH01231858">
    <property type="protein sequence ID" value="JAD66037.1"/>
    <property type="molecule type" value="Transcribed_RNA"/>
</dbReference>